<dbReference type="Proteomes" id="UP000265520">
    <property type="component" value="Unassembled WGS sequence"/>
</dbReference>
<organism evidence="1 2">
    <name type="scientific">Trifolium medium</name>
    <dbReference type="NCBI Taxonomy" id="97028"/>
    <lineage>
        <taxon>Eukaryota</taxon>
        <taxon>Viridiplantae</taxon>
        <taxon>Streptophyta</taxon>
        <taxon>Embryophyta</taxon>
        <taxon>Tracheophyta</taxon>
        <taxon>Spermatophyta</taxon>
        <taxon>Magnoliopsida</taxon>
        <taxon>eudicotyledons</taxon>
        <taxon>Gunneridae</taxon>
        <taxon>Pentapetalae</taxon>
        <taxon>rosids</taxon>
        <taxon>fabids</taxon>
        <taxon>Fabales</taxon>
        <taxon>Fabaceae</taxon>
        <taxon>Papilionoideae</taxon>
        <taxon>50 kb inversion clade</taxon>
        <taxon>NPAAA clade</taxon>
        <taxon>Hologalegina</taxon>
        <taxon>IRL clade</taxon>
        <taxon>Trifolieae</taxon>
        <taxon>Trifolium</taxon>
    </lineage>
</organism>
<sequence length="38" mass="4108">MKVRLATAFVVRVLQAGDEGSSSEGFSLDLARARLRSL</sequence>
<evidence type="ECO:0000313" key="2">
    <source>
        <dbReference type="Proteomes" id="UP000265520"/>
    </source>
</evidence>
<comment type="caution">
    <text evidence="1">The sequence shown here is derived from an EMBL/GenBank/DDBJ whole genome shotgun (WGS) entry which is preliminary data.</text>
</comment>
<evidence type="ECO:0000313" key="1">
    <source>
        <dbReference type="EMBL" id="MCI72934.1"/>
    </source>
</evidence>
<dbReference type="EMBL" id="LXQA010828178">
    <property type="protein sequence ID" value="MCI72934.1"/>
    <property type="molecule type" value="Genomic_DNA"/>
</dbReference>
<reference evidence="1 2" key="1">
    <citation type="journal article" date="2018" name="Front. Plant Sci.">
        <title>Red Clover (Trifolium pratense) and Zigzag Clover (T. medium) - A Picture of Genomic Similarities and Differences.</title>
        <authorList>
            <person name="Dluhosova J."/>
            <person name="Istvanek J."/>
            <person name="Nedelnik J."/>
            <person name="Repkova J."/>
        </authorList>
    </citation>
    <scope>NUCLEOTIDE SEQUENCE [LARGE SCALE GENOMIC DNA]</scope>
    <source>
        <strain evidence="2">cv. 10/8</strain>
        <tissue evidence="1">Leaf</tissue>
    </source>
</reference>
<keyword evidence="2" id="KW-1185">Reference proteome</keyword>
<protein>
    <submittedName>
        <fullName evidence="1">Uncharacterized protein</fullName>
    </submittedName>
</protein>
<dbReference type="AlphaFoldDB" id="A0A392UJW3"/>
<proteinExistence type="predicted"/>
<accession>A0A392UJW3</accession>
<name>A0A392UJW3_9FABA</name>